<accession>A0ABW4K4R1</accession>
<protein>
    <recommendedName>
        <fullName evidence="15">ATP synthase subunit b</fullName>
    </recommendedName>
    <alternativeName>
        <fullName evidence="15">ATP synthase F(0) sector subunit b</fullName>
    </alternativeName>
    <alternativeName>
        <fullName evidence="15">ATPase subunit I</fullName>
    </alternativeName>
    <alternativeName>
        <fullName evidence="15">F-type ATPase subunit b</fullName>
        <shortName evidence="15">F-ATPase subunit b</shortName>
    </alternativeName>
</protein>
<reference evidence="19" key="1">
    <citation type="journal article" date="2019" name="Int. J. Syst. Evol. Microbiol.">
        <title>The Global Catalogue of Microorganisms (GCM) 10K type strain sequencing project: providing services to taxonomists for standard genome sequencing and annotation.</title>
        <authorList>
            <consortium name="The Broad Institute Genomics Platform"/>
            <consortium name="The Broad Institute Genome Sequencing Center for Infectious Disease"/>
            <person name="Wu L."/>
            <person name="Ma J."/>
        </authorList>
    </citation>
    <scope>NUCLEOTIDE SEQUENCE [LARGE SCALE GENOMIC DNA]</scope>
    <source>
        <strain evidence="19">KCTC 23707</strain>
    </source>
</reference>
<keyword evidence="17" id="KW-0175">Coiled coil</keyword>
<dbReference type="EMBL" id="JBHUER010000005">
    <property type="protein sequence ID" value="MFD1703160.1"/>
    <property type="molecule type" value="Genomic_DNA"/>
</dbReference>
<keyword evidence="10 15" id="KW-0472">Membrane</keyword>
<keyword evidence="4 15" id="KW-1003">Cell membrane</keyword>
<keyword evidence="5 15" id="KW-0138">CF(0)</keyword>
<proteinExistence type="inferred from homology"/>
<organism evidence="18 19">
    <name type="scientific">Methylopila henanensis</name>
    <dbReference type="NCBI Taxonomy" id="873516"/>
    <lineage>
        <taxon>Bacteria</taxon>
        <taxon>Pseudomonadati</taxon>
        <taxon>Pseudomonadota</taxon>
        <taxon>Alphaproteobacteria</taxon>
        <taxon>Hyphomicrobiales</taxon>
        <taxon>Methylopilaceae</taxon>
        <taxon>Methylopila</taxon>
    </lineage>
</organism>
<evidence type="ECO:0000313" key="18">
    <source>
        <dbReference type="EMBL" id="MFD1703160.1"/>
    </source>
</evidence>
<evidence type="ECO:0000256" key="13">
    <source>
        <dbReference type="ARBA" id="ARBA00025614"/>
    </source>
</evidence>
<dbReference type="PANTHER" id="PTHR33445:SF1">
    <property type="entry name" value="ATP SYNTHASE SUBUNIT B"/>
    <property type="match status" value="1"/>
</dbReference>
<evidence type="ECO:0000256" key="4">
    <source>
        <dbReference type="ARBA" id="ARBA00022475"/>
    </source>
</evidence>
<evidence type="ECO:0000256" key="10">
    <source>
        <dbReference type="ARBA" id="ARBA00023136"/>
    </source>
</evidence>
<feature type="transmembrane region" description="Helical" evidence="15">
    <location>
        <begin position="6"/>
        <end position="24"/>
    </location>
</feature>
<evidence type="ECO:0000256" key="17">
    <source>
        <dbReference type="SAM" id="Coils"/>
    </source>
</evidence>
<evidence type="ECO:0000256" key="16">
    <source>
        <dbReference type="RuleBase" id="RU003848"/>
    </source>
</evidence>
<evidence type="ECO:0000256" key="9">
    <source>
        <dbReference type="ARBA" id="ARBA00023065"/>
    </source>
</evidence>
<evidence type="ECO:0000256" key="15">
    <source>
        <dbReference type="HAMAP-Rule" id="MF_01398"/>
    </source>
</evidence>
<evidence type="ECO:0000256" key="14">
    <source>
        <dbReference type="ARBA" id="ARBA00025830"/>
    </source>
</evidence>
<evidence type="ECO:0000256" key="3">
    <source>
        <dbReference type="ARBA" id="ARBA00022448"/>
    </source>
</evidence>
<evidence type="ECO:0000256" key="6">
    <source>
        <dbReference type="ARBA" id="ARBA00022692"/>
    </source>
</evidence>
<evidence type="ECO:0000256" key="8">
    <source>
        <dbReference type="ARBA" id="ARBA00022989"/>
    </source>
</evidence>
<comment type="function">
    <text evidence="12 15">F(1)F(0) ATP synthase produces ATP from ADP in the presence of a proton or sodium gradient. F-type ATPases consist of two structural domains, F(1) containing the extramembraneous catalytic core and F(0) containing the membrane proton channel, linked together by a central stalk and a peripheral stalk. During catalysis, ATP synthesis in the catalytic domain of F(1) is coupled via a rotary mechanism of the central stalk subunits to proton translocation.</text>
</comment>
<name>A0ABW4K4R1_9HYPH</name>
<evidence type="ECO:0000256" key="12">
    <source>
        <dbReference type="ARBA" id="ARBA00025198"/>
    </source>
</evidence>
<gene>
    <name evidence="15" type="primary">atpF</name>
    <name evidence="18" type="ORF">ACFSCV_09095</name>
</gene>
<comment type="caution">
    <text evidence="18">The sequence shown here is derived from an EMBL/GenBank/DDBJ whole genome shotgun (WGS) entry which is preliminary data.</text>
</comment>
<dbReference type="Pfam" id="PF00430">
    <property type="entry name" value="ATP-synt_B"/>
    <property type="match status" value="1"/>
</dbReference>
<keyword evidence="11 15" id="KW-0066">ATP synthesis</keyword>
<comment type="subunit">
    <text evidence="14 15">F-type ATPases have 2 components, F(1) - the catalytic core - and F(0) - the membrane proton channel. F(1) has five subunits: alpha(3), beta(3), gamma(1), delta(1), epsilon(1). F(0) has three main subunits: a(1), b(2) and c(10-14). The alpha and beta chains form an alternating ring which encloses part of the gamma chain. F(1) is attached to F(0) by a central stalk formed by the gamma and epsilon chains, while a peripheral stalk is formed by the delta and b chains.</text>
</comment>
<evidence type="ECO:0000256" key="2">
    <source>
        <dbReference type="ARBA" id="ARBA00005513"/>
    </source>
</evidence>
<evidence type="ECO:0000256" key="11">
    <source>
        <dbReference type="ARBA" id="ARBA00023310"/>
    </source>
</evidence>
<evidence type="ECO:0000256" key="1">
    <source>
        <dbReference type="ARBA" id="ARBA00004377"/>
    </source>
</evidence>
<dbReference type="PANTHER" id="PTHR33445">
    <property type="entry name" value="ATP SYNTHASE SUBUNIT B', CHLOROPLASTIC"/>
    <property type="match status" value="1"/>
</dbReference>
<feature type="coiled-coil region" evidence="17">
    <location>
        <begin position="29"/>
        <end position="88"/>
    </location>
</feature>
<evidence type="ECO:0000256" key="5">
    <source>
        <dbReference type="ARBA" id="ARBA00022547"/>
    </source>
</evidence>
<keyword evidence="9 15" id="KW-0406">Ion transport</keyword>
<comment type="subcellular location">
    <subcellularLocation>
        <location evidence="1">Cell inner membrane</location>
        <topology evidence="1">Single-pass membrane protein</topology>
    </subcellularLocation>
    <subcellularLocation>
        <location evidence="15">Cell membrane</location>
        <topology evidence="15">Single-pass membrane protein</topology>
    </subcellularLocation>
</comment>
<sequence>MGTPEFWVLVAFVIFLGLLVYLGVPGKILGALDNRAVKIRAELDEARALREEASRVLADYARKREQAEREAEQLIADAKTEAERVAADAKIKAEQFVARRTAQAEQKIAFAEAQAVSEVRSAAADAAVAAASRVLGAQAQGPLGDQLFDKGLSDVRAKLN</sequence>
<keyword evidence="3 15" id="KW-0813">Transport</keyword>
<dbReference type="RefSeq" id="WP_378799116.1">
    <property type="nucleotide sequence ID" value="NZ_JBHUER010000005.1"/>
</dbReference>
<dbReference type="InterPro" id="IPR002146">
    <property type="entry name" value="ATP_synth_b/b'su_bac/chlpt"/>
</dbReference>
<keyword evidence="7 15" id="KW-0375">Hydrogen ion transport</keyword>
<comment type="function">
    <text evidence="13">Component of the F(0) channel, it forms part of the peripheral stalk, linking F(1) to F(0). The b'-subunit is a diverged and duplicated form of b found in plants and photosynthetic bacteria.</text>
</comment>
<keyword evidence="6 15" id="KW-0812">Transmembrane</keyword>
<evidence type="ECO:0000256" key="7">
    <source>
        <dbReference type="ARBA" id="ARBA00022781"/>
    </source>
</evidence>
<dbReference type="InterPro" id="IPR050059">
    <property type="entry name" value="ATP_synthase_B_chain"/>
</dbReference>
<comment type="similarity">
    <text evidence="2 15 16">Belongs to the ATPase B chain family.</text>
</comment>
<dbReference type="HAMAP" id="MF_01398">
    <property type="entry name" value="ATP_synth_b_bprime"/>
    <property type="match status" value="1"/>
</dbReference>
<evidence type="ECO:0000313" key="19">
    <source>
        <dbReference type="Proteomes" id="UP001597308"/>
    </source>
</evidence>
<keyword evidence="19" id="KW-1185">Reference proteome</keyword>
<keyword evidence="8 15" id="KW-1133">Transmembrane helix</keyword>
<dbReference type="Proteomes" id="UP001597308">
    <property type="component" value="Unassembled WGS sequence"/>
</dbReference>
<dbReference type="CDD" id="cd06503">
    <property type="entry name" value="ATP-synt_Fo_b"/>
    <property type="match status" value="1"/>
</dbReference>